<dbReference type="EMBL" id="LAVV01007533">
    <property type="protein sequence ID" value="KNZ55627.1"/>
    <property type="molecule type" value="Genomic_DNA"/>
</dbReference>
<keyword evidence="2" id="KW-1185">Reference proteome</keyword>
<gene>
    <name evidence="1" type="ORF">VP01_2628g1</name>
</gene>
<name>A0A0L6V513_9BASI</name>
<protein>
    <submittedName>
        <fullName evidence="1">Uncharacterized protein</fullName>
    </submittedName>
</protein>
<dbReference type="VEuPathDB" id="FungiDB:VP01_2628g1"/>
<dbReference type="OrthoDB" id="3267074at2759"/>
<accession>A0A0L6V513</accession>
<dbReference type="AlphaFoldDB" id="A0A0L6V513"/>
<dbReference type="Proteomes" id="UP000037035">
    <property type="component" value="Unassembled WGS sequence"/>
</dbReference>
<reference evidence="1 2" key="1">
    <citation type="submission" date="2015-08" db="EMBL/GenBank/DDBJ databases">
        <title>Next Generation Sequencing and Analysis of the Genome of Puccinia sorghi L Schw, the Causal Agent of Maize Common Rust.</title>
        <authorList>
            <person name="Rochi L."/>
            <person name="Burguener G."/>
            <person name="Darino M."/>
            <person name="Turjanski A."/>
            <person name="Kreff E."/>
            <person name="Dieguez M.J."/>
            <person name="Sacco F."/>
        </authorList>
    </citation>
    <scope>NUCLEOTIDE SEQUENCE [LARGE SCALE GENOMIC DNA]</scope>
    <source>
        <strain evidence="1 2">RO10H11247</strain>
    </source>
</reference>
<comment type="caution">
    <text evidence="1">The sequence shown here is derived from an EMBL/GenBank/DDBJ whole genome shotgun (WGS) entry which is preliminary data.</text>
</comment>
<evidence type="ECO:0000313" key="1">
    <source>
        <dbReference type="EMBL" id="KNZ55627.1"/>
    </source>
</evidence>
<proteinExistence type="predicted"/>
<organism evidence="1 2">
    <name type="scientific">Puccinia sorghi</name>
    <dbReference type="NCBI Taxonomy" id="27349"/>
    <lineage>
        <taxon>Eukaryota</taxon>
        <taxon>Fungi</taxon>
        <taxon>Dikarya</taxon>
        <taxon>Basidiomycota</taxon>
        <taxon>Pucciniomycotina</taxon>
        <taxon>Pucciniomycetes</taxon>
        <taxon>Pucciniales</taxon>
        <taxon>Pucciniaceae</taxon>
        <taxon>Puccinia</taxon>
    </lineage>
</organism>
<evidence type="ECO:0000313" key="2">
    <source>
        <dbReference type="Proteomes" id="UP000037035"/>
    </source>
</evidence>
<sequence>MSSLTIQVCYNLCLGALRNQLGNTFLRKLKKNKNPDRRLKANINKISTTIQQQMIPTRKKTLKDRISDLPIGFSALINQLASHHSPLHHPLFKAKRRLDPCCPHCPGREISTHLLNFLAYKAARQQHSKAASKERIKFPWNNPHALLKNPKAYQCLSSFLKQSG</sequence>